<name>A0ABQ7FD06_9ACTN</name>
<dbReference type="Proteomes" id="UP000621266">
    <property type="component" value="Unassembled WGS sequence"/>
</dbReference>
<accession>A0ABQ7FD06</accession>
<dbReference type="Gene3D" id="3.40.50.300">
    <property type="entry name" value="P-loop containing nucleotide triphosphate hydrolases"/>
    <property type="match status" value="1"/>
</dbReference>
<evidence type="ECO:0000313" key="1">
    <source>
        <dbReference type="EMBL" id="KAF4405589.1"/>
    </source>
</evidence>
<sequence length="199" mass="21331">MVTPTPTARIGVLGTQFTGKTTLAKNIVMELRGHGLTVTRVGRLAKRAAALGLPKMTQQDARATEWLIAQGIADETAALVDAEVVIADGPVLAPLAYYTAAQELRGDADADNAPVLERLRLQASLHAPRYDLLIATILDPNESNGGAHYDPQFRTLVDQHTHRLLADLEIEHITAENSTTSQTEAVNRAVAVARKAVGQ</sequence>
<gene>
    <name evidence="1" type="ORF">GCU69_29425</name>
</gene>
<dbReference type="EMBL" id="WHPN01000411">
    <property type="protein sequence ID" value="KAF4405589.1"/>
    <property type="molecule type" value="Genomic_DNA"/>
</dbReference>
<evidence type="ECO:0000313" key="2">
    <source>
        <dbReference type="Proteomes" id="UP000621266"/>
    </source>
</evidence>
<dbReference type="InterPro" id="IPR027417">
    <property type="entry name" value="P-loop_NTPase"/>
</dbReference>
<reference evidence="1 2" key="1">
    <citation type="submission" date="2019-10" db="EMBL/GenBank/DDBJ databases">
        <title>Streptomyces tenebrisbrunneis sp.nov., an endogenous actinomycete isolated from of Lycium ruthenicum.</title>
        <authorList>
            <person name="Ma L."/>
        </authorList>
    </citation>
    <scope>NUCLEOTIDE SEQUENCE [LARGE SCALE GENOMIC DNA]</scope>
    <source>
        <strain evidence="1 2">TRM 66187</strain>
    </source>
</reference>
<organism evidence="1 2">
    <name type="scientific">Streptomyces lycii</name>
    <dbReference type="NCBI Taxonomy" id="2654337"/>
    <lineage>
        <taxon>Bacteria</taxon>
        <taxon>Bacillati</taxon>
        <taxon>Actinomycetota</taxon>
        <taxon>Actinomycetes</taxon>
        <taxon>Kitasatosporales</taxon>
        <taxon>Streptomycetaceae</taxon>
        <taxon>Streptomyces</taxon>
    </lineage>
</organism>
<keyword evidence="2" id="KW-1185">Reference proteome</keyword>
<dbReference type="SUPFAM" id="SSF52540">
    <property type="entry name" value="P-loop containing nucleoside triphosphate hydrolases"/>
    <property type="match status" value="1"/>
</dbReference>
<proteinExistence type="predicted"/>
<dbReference type="RefSeq" id="WP_156207672.1">
    <property type="nucleotide sequence ID" value="NZ_WHPN01000411.1"/>
</dbReference>
<comment type="caution">
    <text evidence="1">The sequence shown here is derived from an EMBL/GenBank/DDBJ whole genome shotgun (WGS) entry which is preliminary data.</text>
</comment>
<protein>
    <submittedName>
        <fullName evidence="1">AAA family ATPase</fullName>
    </submittedName>
</protein>